<proteinExistence type="predicted"/>
<keyword evidence="4" id="KW-1185">Reference proteome</keyword>
<keyword evidence="2" id="KW-0732">Signal</keyword>
<sequence>MKTTLPLAALGAALLLSPVSASAQVAAGTVPNSFDRPAQAQTQPARPAPAPSAPSAAAPDIARAEEALRSVITAAQGPGFDYAVFTDNLATQIRQQADQVAPLLKSFGAVKTVEYLRQEGEAQLFKVTFDNQVTEWLIGFDSDDHIAALLFRPAEG</sequence>
<dbReference type="GeneID" id="94376920"/>
<evidence type="ECO:0000313" key="3">
    <source>
        <dbReference type="EMBL" id="QYC10165.1"/>
    </source>
</evidence>
<reference evidence="3 4" key="1">
    <citation type="submission" date="2021-07" db="EMBL/GenBank/DDBJ databases">
        <title>Isolation and characterization of bacteria from a gold mining with a capacity of golden bioaccumulation.</title>
        <authorList>
            <person name="Yang X.J."/>
        </authorList>
    </citation>
    <scope>NUCLEOTIDE SEQUENCE [LARGE SCALE GENOMIC DNA]</scope>
    <source>
        <strain evidence="3 4">Au29</strain>
    </source>
</reference>
<accession>A0ABX8TIE3</accession>
<feature type="region of interest" description="Disordered" evidence="1">
    <location>
        <begin position="32"/>
        <end position="59"/>
    </location>
</feature>
<evidence type="ECO:0000313" key="4">
    <source>
        <dbReference type="Proteomes" id="UP000824334"/>
    </source>
</evidence>
<dbReference type="EMBL" id="CP080034">
    <property type="protein sequence ID" value="QYC10165.1"/>
    <property type="molecule type" value="Genomic_DNA"/>
</dbReference>
<protein>
    <recommendedName>
        <fullName evidence="5">DUF3887 domain-containing protein</fullName>
    </recommendedName>
</protein>
<dbReference type="Proteomes" id="UP000824334">
    <property type="component" value="Chromosome"/>
</dbReference>
<name>A0ABX8TIE3_9CAUL</name>
<organism evidence="3 4">
    <name type="scientific">Brevundimonas nasdae</name>
    <dbReference type="NCBI Taxonomy" id="172043"/>
    <lineage>
        <taxon>Bacteria</taxon>
        <taxon>Pseudomonadati</taxon>
        <taxon>Pseudomonadota</taxon>
        <taxon>Alphaproteobacteria</taxon>
        <taxon>Caulobacterales</taxon>
        <taxon>Caulobacteraceae</taxon>
        <taxon>Brevundimonas</taxon>
    </lineage>
</organism>
<evidence type="ECO:0000256" key="1">
    <source>
        <dbReference type="SAM" id="MobiDB-lite"/>
    </source>
</evidence>
<evidence type="ECO:0000256" key="2">
    <source>
        <dbReference type="SAM" id="SignalP"/>
    </source>
</evidence>
<evidence type="ECO:0008006" key="5">
    <source>
        <dbReference type="Google" id="ProtNLM"/>
    </source>
</evidence>
<feature type="compositionally biased region" description="Low complexity" evidence="1">
    <location>
        <begin position="35"/>
        <end position="45"/>
    </location>
</feature>
<gene>
    <name evidence="3" type="ORF">KWG56_16640</name>
</gene>
<feature type="chain" id="PRO_5046838391" description="DUF3887 domain-containing protein" evidence="2">
    <location>
        <begin position="24"/>
        <end position="156"/>
    </location>
</feature>
<dbReference type="RefSeq" id="WP_219352999.1">
    <property type="nucleotide sequence ID" value="NZ_CP080034.1"/>
</dbReference>
<feature type="signal peptide" evidence="2">
    <location>
        <begin position="1"/>
        <end position="23"/>
    </location>
</feature>